<dbReference type="InterPro" id="IPR016186">
    <property type="entry name" value="C-type_lectin-like/link_sf"/>
</dbReference>
<protein>
    <submittedName>
        <fullName evidence="4">Uncharacterized protein LOC115882953 isoform X1</fullName>
    </submittedName>
</protein>
<dbReference type="RefSeq" id="XP_030757081.1">
    <property type="nucleotide sequence ID" value="XM_030901221.1"/>
</dbReference>
<dbReference type="InterPro" id="IPR016187">
    <property type="entry name" value="CTDL_fold"/>
</dbReference>
<feature type="domain" description="C-type lectin" evidence="2">
    <location>
        <begin position="31"/>
        <end position="168"/>
    </location>
</feature>
<organism evidence="3 4">
    <name type="scientific">Sitophilus oryzae</name>
    <name type="common">Rice weevil</name>
    <name type="synonym">Curculio oryzae</name>
    <dbReference type="NCBI Taxonomy" id="7048"/>
    <lineage>
        <taxon>Eukaryota</taxon>
        <taxon>Metazoa</taxon>
        <taxon>Ecdysozoa</taxon>
        <taxon>Arthropoda</taxon>
        <taxon>Hexapoda</taxon>
        <taxon>Insecta</taxon>
        <taxon>Pterygota</taxon>
        <taxon>Neoptera</taxon>
        <taxon>Endopterygota</taxon>
        <taxon>Coleoptera</taxon>
        <taxon>Polyphaga</taxon>
        <taxon>Cucujiformia</taxon>
        <taxon>Curculionidae</taxon>
        <taxon>Dryophthorinae</taxon>
        <taxon>Sitophilus</taxon>
    </lineage>
</organism>
<keyword evidence="1" id="KW-0732">Signal</keyword>
<dbReference type="KEGG" id="soy:115882953"/>
<dbReference type="InterPro" id="IPR001304">
    <property type="entry name" value="C-type_lectin-like"/>
</dbReference>
<accession>A0A6J2Y199</accession>
<gene>
    <name evidence="4" type="primary">LOC115882953</name>
</gene>
<sequence>MLKIFCVFAITVTTVLSFKLPEHFLALGQDYAFSVVRLNFLQAYAACKRYGWTLATEKNELQTNTLAEEIKANKIQSVAYWIGGFYQSDQEFLPRWIWLETGESLNYTNWYVEPTSTLSPDITTIPVTTSPTPKPPDSNICLKKNDFVNHNGEWTAENCGTELEFICETS</sequence>
<evidence type="ECO:0000313" key="4">
    <source>
        <dbReference type="RefSeq" id="XP_030757081.1"/>
    </source>
</evidence>
<name>A0A6J2Y199_SITOR</name>
<evidence type="ECO:0000259" key="2">
    <source>
        <dbReference type="PROSITE" id="PS50041"/>
    </source>
</evidence>
<dbReference type="Proteomes" id="UP000504635">
    <property type="component" value="Unplaced"/>
</dbReference>
<dbReference type="Gene3D" id="3.10.100.10">
    <property type="entry name" value="Mannose-Binding Protein A, subunit A"/>
    <property type="match status" value="1"/>
</dbReference>
<evidence type="ECO:0000256" key="1">
    <source>
        <dbReference type="SAM" id="SignalP"/>
    </source>
</evidence>
<dbReference type="PROSITE" id="PS50041">
    <property type="entry name" value="C_TYPE_LECTIN_2"/>
    <property type="match status" value="1"/>
</dbReference>
<dbReference type="AlphaFoldDB" id="A0A6J2Y199"/>
<dbReference type="GeneID" id="115882953"/>
<dbReference type="Pfam" id="PF00059">
    <property type="entry name" value="Lectin_C"/>
    <property type="match status" value="1"/>
</dbReference>
<feature type="chain" id="PRO_5026687417" evidence="1">
    <location>
        <begin position="18"/>
        <end position="170"/>
    </location>
</feature>
<proteinExistence type="predicted"/>
<dbReference type="SMART" id="SM00034">
    <property type="entry name" value="CLECT"/>
    <property type="match status" value="1"/>
</dbReference>
<reference evidence="4" key="1">
    <citation type="submission" date="2025-08" db="UniProtKB">
        <authorList>
            <consortium name="RefSeq"/>
        </authorList>
    </citation>
    <scope>IDENTIFICATION</scope>
    <source>
        <tissue evidence="4">Gonads</tissue>
    </source>
</reference>
<dbReference type="CDD" id="cd00037">
    <property type="entry name" value="CLECT"/>
    <property type="match status" value="1"/>
</dbReference>
<feature type="signal peptide" evidence="1">
    <location>
        <begin position="1"/>
        <end position="17"/>
    </location>
</feature>
<dbReference type="OrthoDB" id="6774578at2759"/>
<evidence type="ECO:0000313" key="3">
    <source>
        <dbReference type="Proteomes" id="UP000504635"/>
    </source>
</evidence>
<dbReference type="InParanoid" id="A0A6J2Y199"/>
<keyword evidence="3" id="KW-1185">Reference proteome</keyword>
<dbReference type="SUPFAM" id="SSF56436">
    <property type="entry name" value="C-type lectin-like"/>
    <property type="match status" value="1"/>
</dbReference>